<name>A0AAN2BJH3_9GAMM</name>
<dbReference type="Pfam" id="PF13181">
    <property type="entry name" value="TPR_8"/>
    <property type="match status" value="1"/>
</dbReference>
<dbReference type="PROSITE" id="PS50005">
    <property type="entry name" value="TPR"/>
    <property type="match status" value="1"/>
</dbReference>
<keyword evidence="3" id="KW-0812">Transmembrane</keyword>
<reference evidence="4 5" key="1">
    <citation type="journal article" date="2022" name="IScience">
        <title>An ultrasensitive nanofiber-based assay for enzymatic hydrolysis and deep-sea microbial degradation of cellulose.</title>
        <authorList>
            <person name="Tsudome M."/>
            <person name="Tachioka M."/>
            <person name="Miyazaki M."/>
            <person name="Uchimura K."/>
            <person name="Tsuda M."/>
            <person name="Takaki Y."/>
            <person name="Deguchi S."/>
        </authorList>
    </citation>
    <scope>NUCLEOTIDE SEQUENCE [LARGE SCALE GENOMIC DNA]</scope>
    <source>
        <strain evidence="4 5">GE09</strain>
    </source>
</reference>
<dbReference type="EMBL" id="AP023086">
    <property type="protein sequence ID" value="BCD96993.1"/>
    <property type="molecule type" value="Genomic_DNA"/>
</dbReference>
<dbReference type="InterPro" id="IPR011990">
    <property type="entry name" value="TPR-like_helical_dom_sf"/>
</dbReference>
<dbReference type="Gene3D" id="1.25.40.10">
    <property type="entry name" value="Tetratricopeptide repeat domain"/>
    <property type="match status" value="1"/>
</dbReference>
<dbReference type="RefSeq" id="WP_236986472.1">
    <property type="nucleotide sequence ID" value="NZ_AP023086.1"/>
</dbReference>
<evidence type="ECO:0000313" key="4">
    <source>
        <dbReference type="EMBL" id="BCD96993.1"/>
    </source>
</evidence>
<feature type="coiled-coil region" evidence="2">
    <location>
        <begin position="136"/>
        <end position="170"/>
    </location>
</feature>
<keyword evidence="1" id="KW-0802">TPR repeat</keyword>
<keyword evidence="5" id="KW-1185">Reference proteome</keyword>
<feature type="repeat" description="TPR" evidence="1">
    <location>
        <begin position="242"/>
        <end position="275"/>
    </location>
</feature>
<sequence>MLSFLNTASTYRIFVLCLFGLSILTAKAESVRDTSPQDSAAEEVVEALDAPLYNPFVERYVLDELKQLRIEQAQTKHELIQQIVDREHSSIDRGVTYATDTITYFFYLIAGATSVLVLVGWTSIREIKERVHSLADEEISRLVHQYEQRLEIIEKEVQKKTEHIQENKNEIELTQEVQSLWLRAQQESSPAGKIAVYDRLLTMRSDDCEALTYKADTVLELDEPQWAANLCHQALAIDPENCHAFYQLGCAYAAMGNLDESVSFLEKAIEKNESYRSEISTDPALEKLKGFEPFERVISSTH</sequence>
<evidence type="ECO:0000256" key="2">
    <source>
        <dbReference type="SAM" id="Coils"/>
    </source>
</evidence>
<feature type="transmembrane region" description="Helical" evidence="3">
    <location>
        <begin position="104"/>
        <end position="124"/>
    </location>
</feature>
<dbReference type="Proteomes" id="UP001320119">
    <property type="component" value="Chromosome"/>
</dbReference>
<keyword evidence="2" id="KW-0175">Coiled coil</keyword>
<dbReference type="NCBIfam" id="NF047558">
    <property type="entry name" value="TPR_END_plus"/>
    <property type="match status" value="1"/>
</dbReference>
<evidence type="ECO:0000256" key="1">
    <source>
        <dbReference type="PROSITE-ProRule" id="PRU00339"/>
    </source>
</evidence>
<keyword evidence="3" id="KW-0472">Membrane</keyword>
<proteinExistence type="predicted"/>
<gene>
    <name evidence="4" type="ORF">MARGE09_P1193</name>
</gene>
<dbReference type="SUPFAM" id="SSF48452">
    <property type="entry name" value="TPR-like"/>
    <property type="match status" value="1"/>
</dbReference>
<organism evidence="4 5">
    <name type="scientific">Marinagarivorans cellulosilyticus</name>
    <dbReference type="NCBI Taxonomy" id="2721545"/>
    <lineage>
        <taxon>Bacteria</taxon>
        <taxon>Pseudomonadati</taxon>
        <taxon>Pseudomonadota</taxon>
        <taxon>Gammaproteobacteria</taxon>
        <taxon>Cellvibrionales</taxon>
        <taxon>Cellvibrionaceae</taxon>
        <taxon>Marinagarivorans</taxon>
    </lineage>
</organism>
<dbReference type="KEGG" id="marq:MARGE09_P1193"/>
<evidence type="ECO:0008006" key="6">
    <source>
        <dbReference type="Google" id="ProtNLM"/>
    </source>
</evidence>
<dbReference type="AlphaFoldDB" id="A0AAN2BJH3"/>
<evidence type="ECO:0000256" key="3">
    <source>
        <dbReference type="SAM" id="Phobius"/>
    </source>
</evidence>
<protein>
    <recommendedName>
        <fullName evidence="6">Tetratricopeptide repeat protein</fullName>
    </recommendedName>
</protein>
<keyword evidence="3" id="KW-1133">Transmembrane helix</keyword>
<dbReference type="InterPro" id="IPR019734">
    <property type="entry name" value="TPR_rpt"/>
</dbReference>
<dbReference type="SMART" id="SM00028">
    <property type="entry name" value="TPR"/>
    <property type="match status" value="2"/>
</dbReference>
<evidence type="ECO:0000313" key="5">
    <source>
        <dbReference type="Proteomes" id="UP001320119"/>
    </source>
</evidence>
<accession>A0AAN2BJH3</accession>